<accession>A0A0D3DUP6</accession>
<name>A0A0D3DUP6_BRAOL</name>
<evidence type="ECO:0000313" key="3">
    <source>
        <dbReference type="Proteomes" id="UP000032141"/>
    </source>
</evidence>
<dbReference type="Gene3D" id="3.40.50.970">
    <property type="match status" value="1"/>
</dbReference>
<reference evidence="2 3" key="1">
    <citation type="journal article" date="2014" name="Genome Biol.">
        <title>Transcriptome and methylome profiling reveals relics of genome dominance in the mesopolyploid Brassica oleracea.</title>
        <authorList>
            <person name="Parkin I.A."/>
            <person name="Koh C."/>
            <person name="Tang H."/>
            <person name="Robinson S.J."/>
            <person name="Kagale S."/>
            <person name="Clarke W.E."/>
            <person name="Town C.D."/>
            <person name="Nixon J."/>
            <person name="Krishnakumar V."/>
            <person name="Bidwell S.L."/>
            <person name="Denoeud F."/>
            <person name="Belcram H."/>
            <person name="Links M.G."/>
            <person name="Just J."/>
            <person name="Clarke C."/>
            <person name="Bender T."/>
            <person name="Huebert T."/>
            <person name="Mason A.S."/>
            <person name="Pires J.C."/>
            <person name="Barker G."/>
            <person name="Moore J."/>
            <person name="Walley P.G."/>
            <person name="Manoli S."/>
            <person name="Batley J."/>
            <person name="Edwards D."/>
            <person name="Nelson M.N."/>
            <person name="Wang X."/>
            <person name="Paterson A.H."/>
            <person name="King G."/>
            <person name="Bancroft I."/>
            <person name="Chalhoub B."/>
            <person name="Sharpe A.G."/>
        </authorList>
    </citation>
    <scope>NUCLEOTIDE SEQUENCE</scope>
    <source>
        <strain evidence="2 3">cv. TO1000</strain>
    </source>
</reference>
<dbReference type="Proteomes" id="UP000032141">
    <property type="component" value="Chromosome C8"/>
</dbReference>
<dbReference type="Pfam" id="PF00456">
    <property type="entry name" value="Transketolase_N"/>
    <property type="match status" value="1"/>
</dbReference>
<dbReference type="InterPro" id="IPR005474">
    <property type="entry name" value="Transketolase_N"/>
</dbReference>
<proteinExistence type="predicted"/>
<dbReference type="PANTHER" id="PTHR43522">
    <property type="entry name" value="TRANSKETOLASE"/>
    <property type="match status" value="1"/>
</dbReference>
<dbReference type="STRING" id="109376.A0A0D3DUP6"/>
<evidence type="ECO:0000259" key="1">
    <source>
        <dbReference type="Pfam" id="PF00456"/>
    </source>
</evidence>
<dbReference type="Gramene" id="Bo8g095480.1">
    <property type="protein sequence ID" value="Bo8g095480.1"/>
    <property type="gene ID" value="Bo8g095480"/>
</dbReference>
<keyword evidence="3" id="KW-1185">Reference proteome</keyword>
<protein>
    <recommendedName>
        <fullName evidence="1">Transketolase N-terminal domain-containing protein</fullName>
    </recommendedName>
</protein>
<dbReference type="eggNOG" id="KOG0523">
    <property type="taxonomic scope" value="Eukaryota"/>
</dbReference>
<dbReference type="GO" id="GO:0004802">
    <property type="term" value="F:transketolase activity"/>
    <property type="evidence" value="ECO:0007669"/>
    <property type="project" value="TreeGrafter"/>
</dbReference>
<dbReference type="AlphaFoldDB" id="A0A0D3DUP6"/>
<dbReference type="GO" id="GO:0005829">
    <property type="term" value="C:cytosol"/>
    <property type="evidence" value="ECO:0007669"/>
    <property type="project" value="TreeGrafter"/>
</dbReference>
<dbReference type="InterPro" id="IPR029061">
    <property type="entry name" value="THDP-binding"/>
</dbReference>
<dbReference type="PANTHER" id="PTHR43522:SF14">
    <property type="entry name" value="TRANSKETOLASE-1, CHLOROPLASTIC"/>
    <property type="match status" value="1"/>
</dbReference>
<dbReference type="EnsemblPlants" id="Bo8g095480.1">
    <property type="protein sequence ID" value="Bo8g095480.1"/>
    <property type="gene ID" value="Bo8g095480"/>
</dbReference>
<dbReference type="SUPFAM" id="SSF52518">
    <property type="entry name" value="Thiamin diphosphate-binding fold (THDP-binding)"/>
    <property type="match status" value="1"/>
</dbReference>
<dbReference type="InterPro" id="IPR033247">
    <property type="entry name" value="Transketolase_fam"/>
</dbReference>
<evidence type="ECO:0000313" key="2">
    <source>
        <dbReference type="EnsemblPlants" id="Bo8g095480.1"/>
    </source>
</evidence>
<sequence>MVKFPPSHVSKYPYPKLNLTREESYGVDFVNLVSLKTTHVTTTIGYGSPNKANSYSVHGAALGEKEVEATRNNLGWPYEPFKVPDEVKR</sequence>
<reference evidence="2" key="2">
    <citation type="submission" date="2015-03" db="UniProtKB">
        <authorList>
            <consortium name="EnsemblPlants"/>
        </authorList>
    </citation>
    <scope>IDENTIFICATION</scope>
</reference>
<organism evidence="2 3">
    <name type="scientific">Brassica oleracea var. oleracea</name>
    <dbReference type="NCBI Taxonomy" id="109376"/>
    <lineage>
        <taxon>Eukaryota</taxon>
        <taxon>Viridiplantae</taxon>
        <taxon>Streptophyta</taxon>
        <taxon>Embryophyta</taxon>
        <taxon>Tracheophyta</taxon>
        <taxon>Spermatophyta</taxon>
        <taxon>Magnoliopsida</taxon>
        <taxon>eudicotyledons</taxon>
        <taxon>Gunneridae</taxon>
        <taxon>Pentapetalae</taxon>
        <taxon>rosids</taxon>
        <taxon>malvids</taxon>
        <taxon>Brassicales</taxon>
        <taxon>Brassicaceae</taxon>
        <taxon>Brassiceae</taxon>
        <taxon>Brassica</taxon>
    </lineage>
</organism>
<dbReference type="HOGENOM" id="CLU_2457927_0_0_1"/>
<dbReference type="GO" id="GO:0006098">
    <property type="term" value="P:pentose-phosphate shunt"/>
    <property type="evidence" value="ECO:0007669"/>
    <property type="project" value="TreeGrafter"/>
</dbReference>
<feature type="domain" description="Transketolase N-terminal" evidence="1">
    <location>
        <begin position="39"/>
        <end position="88"/>
    </location>
</feature>